<keyword evidence="2 7" id="KW-0547">Nucleotide-binding</keyword>
<evidence type="ECO:0000256" key="3">
    <source>
        <dbReference type="ARBA" id="ARBA00022763"/>
    </source>
</evidence>
<dbReference type="Pfam" id="PF05190">
    <property type="entry name" value="MutS_IV"/>
    <property type="match status" value="1"/>
</dbReference>
<dbReference type="Gene3D" id="3.30.420.110">
    <property type="entry name" value="MutS, connector domain"/>
    <property type="match status" value="1"/>
</dbReference>
<dbReference type="InterPro" id="IPR007861">
    <property type="entry name" value="DNA_mismatch_repair_MutS_clamp"/>
</dbReference>
<organism evidence="9">
    <name type="scientific">Candidatus Shikimatogenerans sp. Tcar</name>
    <dbReference type="NCBI Taxonomy" id="3158565"/>
    <lineage>
        <taxon>Bacteria</taxon>
        <taxon>Pseudomonadati</taxon>
        <taxon>Bacteroidota</taxon>
        <taxon>Flavobacteriia</taxon>
        <taxon>Flavobacteriales</taxon>
        <taxon>Candidatus Shikimatogenerans</taxon>
    </lineage>
</organism>
<evidence type="ECO:0000256" key="7">
    <source>
        <dbReference type="RuleBase" id="RU003756"/>
    </source>
</evidence>
<dbReference type="InterPro" id="IPR045076">
    <property type="entry name" value="MutS"/>
</dbReference>
<dbReference type="InterPro" id="IPR007860">
    <property type="entry name" value="DNA_mmatch_repair_MutS_con_dom"/>
</dbReference>
<comment type="similarity">
    <text evidence="1 7">Belongs to the DNA mismatch repair MutS family.</text>
</comment>
<keyword evidence="4" id="KW-0067">ATP-binding</keyword>
<sequence>MDEYYSIKKKFKKYIILFQVGEFYEIFNKDAIKCSKVLNIILTKRNIGKYTKNILLSGFPCCSLNNYLNKLLYNKFKIVICNQIKKKKKIYRKITNIITPGTIIDYKLLNNKNNNNYIASIYIKNNIVGLSLLDISTREFYTCESNIFFIKKIIYTYNISEILYNIKQKHIIKKLFIKKNILLHKIYNWFYDYKIAYNKLLIYLNINNFKIYGINNLKLSIITIYILYKYLLDNNFNILKYFNKIKLLNNNKYLYLDDYSINNLELLKSYNGISLYNFLNKNITSSGNRLLKKWIINPIKNKKKLLIRYNLINFFLNNKNIKELIKKYLKKIYDIERLYTKLLINTISIKELYKIYISIKNIYKIYNILNYKFTFFKIDNNIIFIYKKVYLKIKKIINIKNILNKKNIINLNISKKLDNIYYKYKKIKIKLKKYIKKKKKKYKFNLKFNKYLGYYIETKKNYKNISKKWIHKQTLLTTNRYKTKYIFSLEKNLFFYKNLKKIEEKNIFIKLINKIKKYYIYINNIVKSISIIDIIISFTTISKKFNYTQPIIKYSINNSYIKLIKARHPIVEYLKFKKNEDYIPNNIKFNNNYNIIIISGPNMSGKSIFLRKISLIIILAQIGCYVPAKYFKFTIFNKIFTRIGFNDNINSGESTFMVEMTEISNTINNLDYKTLIIFDEIGRGTSNYDGISIAWSIIDYLYNNLFKPILIISTHYHELNLMKTYYKFIRNYSFKIKKINNKIFFLRKIIKKENNNSYGIEIATLLKLPNIIINKAKCIYKKLSNGYFLKNKRK</sequence>
<dbReference type="AlphaFoldDB" id="A0AAU7QSM9"/>
<dbReference type="InterPro" id="IPR007696">
    <property type="entry name" value="DNA_mismatch_repair_MutS_core"/>
</dbReference>
<feature type="domain" description="DNA mismatch repair proteins mutS family" evidence="8">
    <location>
        <begin position="674"/>
        <end position="690"/>
    </location>
</feature>
<dbReference type="GO" id="GO:0030983">
    <property type="term" value="F:mismatched DNA binding"/>
    <property type="evidence" value="ECO:0007669"/>
    <property type="project" value="InterPro"/>
</dbReference>
<dbReference type="Gene3D" id="3.40.1170.10">
    <property type="entry name" value="DNA repair protein MutS, domain I"/>
    <property type="match status" value="1"/>
</dbReference>
<dbReference type="NCBIfam" id="NF003810">
    <property type="entry name" value="PRK05399.1"/>
    <property type="match status" value="1"/>
</dbReference>
<dbReference type="Gene3D" id="3.40.50.300">
    <property type="entry name" value="P-loop containing nucleotide triphosphate hydrolases"/>
    <property type="match status" value="1"/>
</dbReference>
<dbReference type="InterPro" id="IPR036187">
    <property type="entry name" value="DNA_mismatch_repair_MutS_sf"/>
</dbReference>
<dbReference type="SMART" id="SM00534">
    <property type="entry name" value="MUTSac"/>
    <property type="match status" value="1"/>
</dbReference>
<reference evidence="9" key="1">
    <citation type="submission" date="2024-06" db="EMBL/GenBank/DDBJ databases">
        <title>Diversity, functionality, and evolutionary history of bacterial symbionts in false click beetles (Coleoptera, Throscidae).</title>
        <authorList>
            <person name="Wierz J.C."/>
            <person name="Malm H."/>
            <person name="Kaltenpoth M."/>
            <person name="Engl T."/>
        </authorList>
    </citation>
    <scope>NUCLEOTIDE SEQUENCE</scope>
    <source>
        <strain evidence="9">Tcar</strain>
    </source>
</reference>
<dbReference type="InterPro" id="IPR016151">
    <property type="entry name" value="DNA_mismatch_repair_MutS_N"/>
</dbReference>
<dbReference type="GO" id="GO:0005524">
    <property type="term" value="F:ATP binding"/>
    <property type="evidence" value="ECO:0007669"/>
    <property type="project" value="UniProtKB-KW"/>
</dbReference>
<dbReference type="InterPro" id="IPR017261">
    <property type="entry name" value="DNA_mismatch_repair_MutS/MSH"/>
</dbReference>
<protein>
    <submittedName>
        <fullName evidence="9">DNA mismatch repair protein MutS</fullName>
    </submittedName>
</protein>
<dbReference type="Pfam" id="PF00488">
    <property type="entry name" value="MutS_V"/>
    <property type="match status" value="1"/>
</dbReference>
<dbReference type="GO" id="GO:0140664">
    <property type="term" value="F:ATP-dependent DNA damage sensor activity"/>
    <property type="evidence" value="ECO:0007669"/>
    <property type="project" value="InterPro"/>
</dbReference>
<dbReference type="SUPFAM" id="SSF55271">
    <property type="entry name" value="DNA repair protein MutS, domain I"/>
    <property type="match status" value="1"/>
</dbReference>
<proteinExistence type="inferred from homology"/>
<dbReference type="Pfam" id="PF05188">
    <property type="entry name" value="MutS_II"/>
    <property type="match status" value="1"/>
</dbReference>
<dbReference type="PANTHER" id="PTHR11361:SF34">
    <property type="entry name" value="DNA MISMATCH REPAIR PROTEIN MSH1, MITOCHONDRIAL"/>
    <property type="match status" value="1"/>
</dbReference>
<evidence type="ECO:0000256" key="1">
    <source>
        <dbReference type="ARBA" id="ARBA00006271"/>
    </source>
</evidence>
<dbReference type="PROSITE" id="PS00486">
    <property type="entry name" value="DNA_MISMATCH_REPAIR_2"/>
    <property type="match status" value="1"/>
</dbReference>
<gene>
    <name evidence="9" type="primary">mutS</name>
    <name evidence="9" type="ORF">ABNO60_00315</name>
</gene>
<dbReference type="PIRSF" id="PIRSF037677">
    <property type="entry name" value="DNA_mis_repair_Msh6"/>
    <property type="match status" value="1"/>
</dbReference>
<dbReference type="Pfam" id="PF01624">
    <property type="entry name" value="MutS_I"/>
    <property type="match status" value="1"/>
</dbReference>
<evidence type="ECO:0000313" key="9">
    <source>
        <dbReference type="EMBL" id="XBT18746.1"/>
    </source>
</evidence>
<evidence type="ECO:0000256" key="4">
    <source>
        <dbReference type="ARBA" id="ARBA00022840"/>
    </source>
</evidence>
<dbReference type="Pfam" id="PF05192">
    <property type="entry name" value="MutS_III"/>
    <property type="match status" value="1"/>
</dbReference>
<dbReference type="InterPro" id="IPR000432">
    <property type="entry name" value="DNA_mismatch_repair_MutS_C"/>
</dbReference>
<dbReference type="PANTHER" id="PTHR11361">
    <property type="entry name" value="DNA MISMATCH REPAIR PROTEIN MUTS FAMILY MEMBER"/>
    <property type="match status" value="1"/>
</dbReference>
<comment type="function">
    <text evidence="7">This protein is involved in the repair of mismatches in DNA.</text>
</comment>
<dbReference type="InterPro" id="IPR007695">
    <property type="entry name" value="DNA_mismatch_repair_MutS-lik_N"/>
</dbReference>
<dbReference type="SUPFAM" id="SSF52540">
    <property type="entry name" value="P-loop containing nucleoside triphosphate hydrolases"/>
    <property type="match status" value="1"/>
</dbReference>
<dbReference type="SMART" id="SM00533">
    <property type="entry name" value="MUTSd"/>
    <property type="match status" value="1"/>
</dbReference>
<evidence type="ECO:0000256" key="2">
    <source>
        <dbReference type="ARBA" id="ARBA00022741"/>
    </source>
</evidence>
<keyword evidence="3 7" id="KW-0227">DNA damage</keyword>
<evidence type="ECO:0000256" key="5">
    <source>
        <dbReference type="ARBA" id="ARBA00023125"/>
    </source>
</evidence>
<accession>A0AAU7QSM9</accession>
<evidence type="ECO:0000256" key="6">
    <source>
        <dbReference type="ARBA" id="ARBA00023204"/>
    </source>
</evidence>
<keyword evidence="6 7" id="KW-0234">DNA repair</keyword>
<dbReference type="InterPro" id="IPR036678">
    <property type="entry name" value="MutS_con_dom_sf"/>
</dbReference>
<name>A0AAU7QSM9_9FLAO</name>
<dbReference type="GO" id="GO:0006298">
    <property type="term" value="P:mismatch repair"/>
    <property type="evidence" value="ECO:0007669"/>
    <property type="project" value="InterPro"/>
</dbReference>
<dbReference type="Gene3D" id="1.10.1420.10">
    <property type="match status" value="2"/>
</dbReference>
<dbReference type="EMBL" id="CP157896">
    <property type="protein sequence ID" value="XBT18746.1"/>
    <property type="molecule type" value="Genomic_DNA"/>
</dbReference>
<dbReference type="InterPro" id="IPR027417">
    <property type="entry name" value="P-loop_NTPase"/>
</dbReference>
<dbReference type="SUPFAM" id="SSF53150">
    <property type="entry name" value="DNA repair protein MutS, domain II"/>
    <property type="match status" value="1"/>
</dbReference>
<keyword evidence="5 7" id="KW-0238">DNA-binding</keyword>
<dbReference type="SUPFAM" id="SSF48334">
    <property type="entry name" value="DNA repair protein MutS, domain III"/>
    <property type="match status" value="1"/>
</dbReference>
<evidence type="ECO:0000259" key="8">
    <source>
        <dbReference type="PROSITE" id="PS00486"/>
    </source>
</evidence>